<sequence>MSLVNISDVSLPFFVTAAIFILLTFGSFSLGVLRMFQQRFKTGWIFIAVGIISLIAFAIVINVFFTK</sequence>
<reference evidence="3" key="1">
    <citation type="journal article" date="2019" name="Int. J. Syst. Evol. Microbiol.">
        <title>The Global Catalogue of Microorganisms (GCM) 10K type strain sequencing project: providing services to taxonomists for standard genome sequencing and annotation.</title>
        <authorList>
            <consortium name="The Broad Institute Genomics Platform"/>
            <consortium name="The Broad Institute Genome Sequencing Center for Infectious Disease"/>
            <person name="Wu L."/>
            <person name="Ma J."/>
        </authorList>
    </citation>
    <scope>NUCLEOTIDE SEQUENCE [LARGE SCALE GENOMIC DNA]</scope>
    <source>
        <strain evidence="3">GH52</strain>
    </source>
</reference>
<keyword evidence="1" id="KW-0812">Transmembrane</keyword>
<protein>
    <recommendedName>
        <fullName evidence="4">DUF2768 family protein</fullName>
    </recommendedName>
</protein>
<keyword evidence="1" id="KW-1133">Transmembrane helix</keyword>
<accession>A0ABW4YK85</accession>
<name>A0ABW4YK85_9BACL</name>
<feature type="transmembrane region" description="Helical" evidence="1">
    <location>
        <begin position="12"/>
        <end position="33"/>
    </location>
</feature>
<feature type="transmembrane region" description="Helical" evidence="1">
    <location>
        <begin position="45"/>
        <end position="65"/>
    </location>
</feature>
<organism evidence="2 3">
    <name type="scientific">Paenibacillus yanchengensis</name>
    <dbReference type="NCBI Taxonomy" id="2035833"/>
    <lineage>
        <taxon>Bacteria</taxon>
        <taxon>Bacillati</taxon>
        <taxon>Bacillota</taxon>
        <taxon>Bacilli</taxon>
        <taxon>Bacillales</taxon>
        <taxon>Paenibacillaceae</taxon>
        <taxon>Paenibacillus</taxon>
    </lineage>
</organism>
<dbReference type="RefSeq" id="WP_377771899.1">
    <property type="nucleotide sequence ID" value="NZ_JBHUHO010000029.1"/>
</dbReference>
<gene>
    <name evidence="2" type="ORF">ACFSJH_10165</name>
</gene>
<keyword evidence="1" id="KW-0472">Membrane</keyword>
<evidence type="ECO:0008006" key="4">
    <source>
        <dbReference type="Google" id="ProtNLM"/>
    </source>
</evidence>
<keyword evidence="3" id="KW-1185">Reference proteome</keyword>
<evidence type="ECO:0000256" key="1">
    <source>
        <dbReference type="SAM" id="Phobius"/>
    </source>
</evidence>
<evidence type="ECO:0000313" key="2">
    <source>
        <dbReference type="EMBL" id="MFD2116088.1"/>
    </source>
</evidence>
<evidence type="ECO:0000313" key="3">
    <source>
        <dbReference type="Proteomes" id="UP001597362"/>
    </source>
</evidence>
<dbReference type="EMBL" id="JBHUHO010000029">
    <property type="protein sequence ID" value="MFD2116088.1"/>
    <property type="molecule type" value="Genomic_DNA"/>
</dbReference>
<proteinExistence type="predicted"/>
<dbReference type="Proteomes" id="UP001597362">
    <property type="component" value="Unassembled WGS sequence"/>
</dbReference>
<comment type="caution">
    <text evidence="2">The sequence shown here is derived from an EMBL/GenBank/DDBJ whole genome shotgun (WGS) entry which is preliminary data.</text>
</comment>